<dbReference type="Proteomes" id="UP000030655">
    <property type="component" value="Unassembled WGS sequence"/>
</dbReference>
<proteinExistence type="predicted"/>
<feature type="transmembrane region" description="Helical" evidence="6">
    <location>
        <begin position="157"/>
        <end position="176"/>
    </location>
</feature>
<evidence type="ECO:0008006" key="9">
    <source>
        <dbReference type="Google" id="ProtNLM"/>
    </source>
</evidence>
<dbReference type="EMBL" id="KK365146">
    <property type="protein sequence ID" value="KCZ81267.1"/>
    <property type="molecule type" value="Genomic_DNA"/>
</dbReference>
<gene>
    <name evidence="7" type="ORF">H312_01345</name>
</gene>
<evidence type="ECO:0000256" key="2">
    <source>
        <dbReference type="ARBA" id="ARBA00022692"/>
    </source>
</evidence>
<evidence type="ECO:0000313" key="8">
    <source>
        <dbReference type="Proteomes" id="UP000030655"/>
    </source>
</evidence>
<feature type="binding site" evidence="5">
    <location>
        <position position="193"/>
    </location>
    <ligand>
        <name>Zn(2+)</name>
        <dbReference type="ChEBI" id="CHEBI:29105"/>
    </ligand>
</feature>
<accession>A0A059F2C7</accession>
<reference evidence="8" key="1">
    <citation type="submission" date="2013-02" db="EMBL/GenBank/DDBJ databases">
        <authorList>
            <consortium name="The Broad Institute Genome Sequencing Platform"/>
            <person name="Cuomo C."/>
            <person name="Becnel J."/>
            <person name="Sanscrainte N."/>
            <person name="Walker B."/>
            <person name="Young S.K."/>
            <person name="Zeng Q."/>
            <person name="Gargeya S."/>
            <person name="Fitzgerald M."/>
            <person name="Haas B."/>
            <person name="Abouelleil A."/>
            <person name="Alvarado L."/>
            <person name="Arachchi H.M."/>
            <person name="Berlin A.M."/>
            <person name="Chapman S.B."/>
            <person name="Dewar J."/>
            <person name="Goldberg J."/>
            <person name="Griggs A."/>
            <person name="Gujja S."/>
            <person name="Hansen M."/>
            <person name="Howarth C."/>
            <person name="Imamovic A."/>
            <person name="Larimer J."/>
            <person name="McCowan C."/>
            <person name="Murphy C."/>
            <person name="Neiman D."/>
            <person name="Pearson M."/>
            <person name="Priest M."/>
            <person name="Roberts A."/>
            <person name="Saif S."/>
            <person name="Shea T."/>
            <person name="Sisk P."/>
            <person name="Sykes S."/>
            <person name="Wortman J."/>
            <person name="Nusbaum C."/>
            <person name="Birren B."/>
        </authorList>
    </citation>
    <scope>NUCLEOTIDE SEQUENCE [LARGE SCALE GENOMIC DNA]</scope>
    <source>
        <strain evidence="8">PRA339</strain>
    </source>
</reference>
<feature type="binding site" evidence="5">
    <location>
        <position position="58"/>
    </location>
    <ligand>
        <name>Zn(2+)</name>
        <dbReference type="ChEBI" id="CHEBI:29105"/>
    </ligand>
</feature>
<feature type="transmembrane region" description="Helical" evidence="6">
    <location>
        <begin position="12"/>
        <end position="32"/>
    </location>
</feature>
<dbReference type="OrthoDB" id="529367at2759"/>
<feature type="binding site" evidence="5">
    <location>
        <position position="189"/>
    </location>
    <ligand>
        <name>Zn(2+)</name>
        <dbReference type="ChEBI" id="CHEBI:29105"/>
    </ligand>
</feature>
<dbReference type="AlphaFoldDB" id="A0A059F2C7"/>
<feature type="transmembrane region" description="Helical" evidence="6">
    <location>
        <begin position="38"/>
        <end position="58"/>
    </location>
</feature>
<keyword evidence="5" id="KW-0479">Metal-binding</keyword>
<dbReference type="InterPro" id="IPR004254">
    <property type="entry name" value="AdipoR/HlyIII-related"/>
</dbReference>
<reference evidence="7 8" key="2">
    <citation type="submission" date="2014-03" db="EMBL/GenBank/DDBJ databases">
        <title>The Genome Sequence of Anncaliia algerae insect isolate PRA339.</title>
        <authorList>
            <consortium name="The Broad Institute Genome Sequencing Platform"/>
            <consortium name="The Broad Institute Genome Sequencing Center for Infectious Disease"/>
            <person name="Cuomo C."/>
            <person name="Becnel J."/>
            <person name="Sanscrainte N."/>
            <person name="Walker B."/>
            <person name="Young S.K."/>
            <person name="Zeng Q."/>
            <person name="Gargeya S."/>
            <person name="Fitzgerald M."/>
            <person name="Haas B."/>
            <person name="Abouelleil A."/>
            <person name="Alvarado L."/>
            <person name="Arachchi H.M."/>
            <person name="Berlin A.M."/>
            <person name="Chapman S.B."/>
            <person name="Dewar J."/>
            <person name="Goldberg J."/>
            <person name="Griggs A."/>
            <person name="Gujja S."/>
            <person name="Hansen M."/>
            <person name="Howarth C."/>
            <person name="Imamovic A."/>
            <person name="Larimer J."/>
            <person name="McCowan C."/>
            <person name="Murphy C."/>
            <person name="Neiman D."/>
            <person name="Pearson M."/>
            <person name="Priest M."/>
            <person name="Roberts A."/>
            <person name="Saif S."/>
            <person name="Shea T."/>
            <person name="Sisk P."/>
            <person name="Sykes S."/>
            <person name="Wortman J."/>
            <person name="Nusbaum C."/>
            <person name="Birren B."/>
        </authorList>
    </citation>
    <scope>NUCLEOTIDE SEQUENCE [LARGE SCALE GENOMIC DNA]</scope>
    <source>
        <strain evidence="7 8">PRA339</strain>
    </source>
</reference>
<sequence length="221" mass="25565">MEEIKPKLRGLVHYIAFLFSTLLLAICLPLWLLGKFHLGVAIYILVQIILFGISSTYHRTNWKSERTRRLFQRLDHASIFLLISGTQTAVALLLHPVFYQIKQFLITTWTISSVGIAKTILLNHIYETVDILMYIVHGTSVIPFLNIFINHIKKSELILFIVGGCFYVIGAVLFRIRKPNPSPLVFGYHEIWHVFTVLANLCFFVPISKLYIQRSFLNKEM</sequence>
<evidence type="ECO:0000256" key="6">
    <source>
        <dbReference type="SAM" id="Phobius"/>
    </source>
</evidence>
<dbReference type="VEuPathDB" id="MicrosporidiaDB:H312_01345"/>
<dbReference type="HOGENOM" id="CLU_051078_2_2_1"/>
<comment type="subcellular location">
    <subcellularLocation>
        <location evidence="1">Membrane</location>
        <topology evidence="1">Multi-pass membrane protein</topology>
    </subcellularLocation>
</comment>
<feature type="transmembrane region" description="Helical" evidence="6">
    <location>
        <begin position="79"/>
        <end position="99"/>
    </location>
</feature>
<keyword evidence="5" id="KW-0862">Zinc</keyword>
<keyword evidence="8" id="KW-1185">Reference proteome</keyword>
<feature type="transmembrane region" description="Helical" evidence="6">
    <location>
        <begin position="131"/>
        <end position="150"/>
    </location>
</feature>
<keyword evidence="3 6" id="KW-1133">Transmembrane helix</keyword>
<name>A0A059F2C7_9MICR</name>
<evidence type="ECO:0000313" key="7">
    <source>
        <dbReference type="EMBL" id="KCZ81267.1"/>
    </source>
</evidence>
<evidence type="ECO:0000256" key="3">
    <source>
        <dbReference type="ARBA" id="ARBA00022989"/>
    </source>
</evidence>
<evidence type="ECO:0000256" key="1">
    <source>
        <dbReference type="ARBA" id="ARBA00004141"/>
    </source>
</evidence>
<dbReference type="Pfam" id="PF03006">
    <property type="entry name" value="HlyIII"/>
    <property type="match status" value="1"/>
</dbReference>
<dbReference type="PANTHER" id="PTHR20855">
    <property type="entry name" value="ADIPOR/PROGESTIN RECEPTOR-RELATED"/>
    <property type="match status" value="1"/>
</dbReference>
<evidence type="ECO:0000256" key="4">
    <source>
        <dbReference type="ARBA" id="ARBA00023136"/>
    </source>
</evidence>
<evidence type="ECO:0000256" key="5">
    <source>
        <dbReference type="PIRSR" id="PIRSR604254-1"/>
    </source>
</evidence>
<organism evidence="7 8">
    <name type="scientific">Anncaliia algerae PRA339</name>
    <dbReference type="NCBI Taxonomy" id="1288291"/>
    <lineage>
        <taxon>Eukaryota</taxon>
        <taxon>Fungi</taxon>
        <taxon>Fungi incertae sedis</taxon>
        <taxon>Microsporidia</taxon>
        <taxon>Tubulinosematoidea</taxon>
        <taxon>Tubulinosematidae</taxon>
        <taxon>Anncaliia</taxon>
    </lineage>
</organism>
<dbReference type="STRING" id="1288291.A0A059F2C7"/>
<keyword evidence="2 6" id="KW-0812">Transmembrane</keyword>
<dbReference type="GO" id="GO:0016020">
    <property type="term" value="C:membrane"/>
    <property type="evidence" value="ECO:0007669"/>
    <property type="project" value="UniProtKB-SubCell"/>
</dbReference>
<keyword evidence="4 6" id="KW-0472">Membrane</keyword>
<dbReference type="PANTHER" id="PTHR20855:SF3">
    <property type="entry name" value="LD03007P"/>
    <property type="match status" value="1"/>
</dbReference>
<dbReference type="GO" id="GO:0046872">
    <property type="term" value="F:metal ion binding"/>
    <property type="evidence" value="ECO:0007669"/>
    <property type="project" value="UniProtKB-KW"/>
</dbReference>
<protein>
    <recommendedName>
        <fullName evidence="9">Hemolysin III family channel protein</fullName>
    </recommendedName>
</protein>
<feature type="transmembrane region" description="Helical" evidence="6">
    <location>
        <begin position="191"/>
        <end position="212"/>
    </location>
</feature>